<name>A0AAD5MX65_PARTN</name>
<proteinExistence type="predicted"/>
<protein>
    <submittedName>
        <fullName evidence="1">Uncharacterized protein</fullName>
    </submittedName>
</protein>
<evidence type="ECO:0000313" key="2">
    <source>
        <dbReference type="Proteomes" id="UP001196413"/>
    </source>
</evidence>
<sequence length="119" mass="13636">MSNLVKDPEHLTKLNVDTWCLMRRFVQKFGTCRGIAKWLTMQPIKKRGAGSVNTPWINRMKDKALGVQQPLRDVPCIRLQFLTSFEVNECISGLYNDSRWPTAEPSHCCLTSQTSLRPV</sequence>
<accession>A0AAD5MX65</accession>
<gene>
    <name evidence="1" type="ORF">KIN20_015283</name>
</gene>
<organism evidence="1 2">
    <name type="scientific">Parelaphostrongylus tenuis</name>
    <name type="common">Meningeal worm</name>
    <dbReference type="NCBI Taxonomy" id="148309"/>
    <lineage>
        <taxon>Eukaryota</taxon>
        <taxon>Metazoa</taxon>
        <taxon>Ecdysozoa</taxon>
        <taxon>Nematoda</taxon>
        <taxon>Chromadorea</taxon>
        <taxon>Rhabditida</taxon>
        <taxon>Rhabditina</taxon>
        <taxon>Rhabditomorpha</taxon>
        <taxon>Strongyloidea</taxon>
        <taxon>Metastrongylidae</taxon>
        <taxon>Parelaphostrongylus</taxon>
    </lineage>
</organism>
<comment type="caution">
    <text evidence="1">The sequence shown here is derived from an EMBL/GenBank/DDBJ whole genome shotgun (WGS) entry which is preliminary data.</text>
</comment>
<reference evidence="1" key="1">
    <citation type="submission" date="2021-06" db="EMBL/GenBank/DDBJ databases">
        <title>Parelaphostrongylus tenuis whole genome reference sequence.</title>
        <authorList>
            <person name="Garwood T.J."/>
            <person name="Larsen P.A."/>
            <person name="Fountain-Jones N.M."/>
            <person name="Garbe J.R."/>
            <person name="Macchietto M.G."/>
            <person name="Kania S.A."/>
            <person name="Gerhold R.W."/>
            <person name="Richards J.E."/>
            <person name="Wolf T.M."/>
        </authorList>
    </citation>
    <scope>NUCLEOTIDE SEQUENCE</scope>
    <source>
        <strain evidence="1">MNPRO001-30</strain>
        <tissue evidence="1">Meninges</tissue>
    </source>
</reference>
<evidence type="ECO:0000313" key="1">
    <source>
        <dbReference type="EMBL" id="KAJ1357201.1"/>
    </source>
</evidence>
<dbReference type="Proteomes" id="UP001196413">
    <property type="component" value="Unassembled WGS sequence"/>
</dbReference>
<dbReference type="AlphaFoldDB" id="A0AAD5MX65"/>
<dbReference type="EMBL" id="JAHQIW010003060">
    <property type="protein sequence ID" value="KAJ1357201.1"/>
    <property type="molecule type" value="Genomic_DNA"/>
</dbReference>
<keyword evidence="2" id="KW-1185">Reference proteome</keyword>